<comment type="caution">
    <text evidence="2">The sequence shown here is derived from an EMBL/GenBank/DDBJ whole genome shotgun (WGS) entry which is preliminary data.</text>
</comment>
<proteinExistence type="predicted"/>
<protein>
    <submittedName>
        <fullName evidence="2">DUF3990 domain-containing protein</fullName>
    </submittedName>
</protein>
<evidence type="ECO:0000313" key="3">
    <source>
        <dbReference type="Proteomes" id="UP000420635"/>
    </source>
</evidence>
<dbReference type="Proteomes" id="UP001196765">
    <property type="component" value="Unassembled WGS sequence"/>
</dbReference>
<dbReference type="InterPro" id="IPR025051">
    <property type="entry name" value="DUF3990"/>
</dbReference>
<organism evidence="2 3">
    <name type="scientific">Segatella copri</name>
    <dbReference type="NCBI Taxonomy" id="165179"/>
    <lineage>
        <taxon>Bacteria</taxon>
        <taxon>Pseudomonadati</taxon>
        <taxon>Bacteroidota</taxon>
        <taxon>Bacteroidia</taxon>
        <taxon>Bacteroidales</taxon>
        <taxon>Prevotellaceae</taxon>
        <taxon>Segatella</taxon>
    </lineage>
</organism>
<reference evidence="1" key="2">
    <citation type="submission" date="2021-06" db="EMBL/GenBank/DDBJ databases">
        <title>Collection of gut derived symbiotic bacterial strains cultured from healthy donors.</title>
        <authorList>
            <person name="Lin H."/>
            <person name="Littmann E."/>
            <person name="Pamer E.G."/>
        </authorList>
    </citation>
    <scope>NUCLEOTIDE SEQUENCE</scope>
    <source>
        <strain evidence="1">MSK.21.74</strain>
    </source>
</reference>
<name>A0A646HNH4_9BACT</name>
<reference evidence="2" key="3">
    <citation type="submission" date="2022-12" db="EMBL/GenBank/DDBJ databases">
        <title>Distinct polysaccharide growth profiles of human intestinal Prevotella copri isolates.</title>
        <authorList>
            <person name="Fehlner-Peach H."/>
            <person name="Magnabosco C."/>
            <person name="Raghavan V."/>
            <person name="Scher J.U."/>
            <person name="Tett A."/>
            <person name="Cox L.M."/>
            <person name="Gottsegen C."/>
            <person name="Watters A."/>
            <person name="Wiltshire- Gordon J.D."/>
            <person name="Segata N."/>
            <person name="Bonneau R."/>
            <person name="Littman D.R."/>
        </authorList>
    </citation>
    <scope>NUCLEOTIDE SEQUENCE</scope>
    <source>
        <strain evidence="2">IP54</strain>
    </source>
</reference>
<sequence>MRTVFHGATRIVEYPLCHIGRDNLDFGKGFYVTDIRDQAISWAKRVVNLGLPQWLNIYELDENYIKQNARCKIFTAYDNEWLKFIVKSRAGEMPWREYDYVEGGIADDRVITTIEDYLNGDISMEYALKRLSEHQPNNQICIISQNILDDSLHFISAEPLNDLARKEVKSC</sequence>
<dbReference type="Pfam" id="PF13151">
    <property type="entry name" value="DUF3990"/>
    <property type="match status" value="1"/>
</dbReference>
<evidence type="ECO:0000313" key="1">
    <source>
        <dbReference type="EMBL" id="MBV3387868.1"/>
    </source>
</evidence>
<reference evidence="3" key="1">
    <citation type="submission" date="2019-09" db="EMBL/GenBank/DDBJ databases">
        <title>Distinct polysaccharide growth profiles of human intestinal Prevotella copri isolates.</title>
        <authorList>
            <person name="Fehlner-Peach H."/>
            <person name="Magnabosco C."/>
            <person name="Raghavan V."/>
            <person name="Scher J.U."/>
            <person name="Tett A."/>
            <person name="Cox L.M."/>
            <person name="Gottsegen C."/>
            <person name="Watters A."/>
            <person name="Wiltshire- Gordon J.D."/>
            <person name="Segata N."/>
            <person name="Bonneau R."/>
            <person name="Littman D.R."/>
        </authorList>
    </citation>
    <scope>NUCLEOTIDE SEQUENCE [LARGE SCALE GENOMIC DNA]</scope>
    <source>
        <strain evidence="3">iP54</strain>
    </source>
</reference>
<evidence type="ECO:0000313" key="2">
    <source>
        <dbReference type="EMBL" id="MQN89896.1"/>
    </source>
</evidence>
<accession>A0A646HNH4</accession>
<dbReference type="EMBL" id="JAHOEI010000030">
    <property type="protein sequence ID" value="MBV3387868.1"/>
    <property type="molecule type" value="Genomic_DNA"/>
</dbReference>
<dbReference type="EMBL" id="VZBQ01000098">
    <property type="protein sequence ID" value="MQN89896.1"/>
    <property type="molecule type" value="Genomic_DNA"/>
</dbReference>
<dbReference type="AlphaFoldDB" id="A0A646HNH4"/>
<dbReference type="Proteomes" id="UP000420635">
    <property type="component" value="Unassembled WGS sequence"/>
</dbReference>
<gene>
    <name evidence="2" type="ORF">F7D59_08555</name>
    <name evidence="1" type="ORF">KSW82_08955</name>
</gene>
<dbReference type="RefSeq" id="WP_153113811.1">
    <property type="nucleotide sequence ID" value="NZ_CATKVU010000006.1"/>
</dbReference>